<reference evidence="2" key="1">
    <citation type="journal article" date="2008" name="J. Virol.">
        <title>Structure of the acidianus filamentous virus 3 and comparative genomics of related archaeal lipothrixviruses.</title>
        <authorList>
            <person name="Vestergaard G."/>
            <person name="Aramayo R."/>
            <person name="Basta T."/>
            <person name="Haring M."/>
            <person name="Peng X."/>
            <person name="Brugger K."/>
            <person name="Chen L."/>
            <person name="Rachel R."/>
            <person name="Boisset N."/>
            <person name="Garrett R.A."/>
            <person name="Prangishvili D."/>
        </authorList>
    </citation>
    <scope>NUCLEOTIDE SEQUENCE [LARGE SCALE GENOMIC DNA]</scope>
</reference>
<keyword evidence="2" id="KW-1185">Reference proteome</keyword>
<evidence type="ECO:0000313" key="2">
    <source>
        <dbReference type="Proteomes" id="UP000001310"/>
    </source>
</evidence>
<protein>
    <submittedName>
        <fullName evidence="1">Uncharacterized protein</fullName>
    </submittedName>
</protein>
<evidence type="ECO:0000313" key="1">
    <source>
        <dbReference type="EMBL" id="CAJ31533.1"/>
    </source>
</evidence>
<dbReference type="Proteomes" id="UP000001310">
    <property type="component" value="Segment"/>
</dbReference>
<dbReference type="RefSeq" id="YP_001604385.1">
    <property type="nucleotide sequence ID" value="NC_010155.1"/>
</dbReference>
<dbReference type="KEGG" id="vg:5797817"/>
<sequence>MQLAYAVDHENKIIYYDEKMKDVIPSLDYKKVKITSSISTSKIKEEKLFLFVSSVDNTLLYKNEWLGTHPNGLLLLPGVFFRTANASMGFIFQNFGLTAWHNVMIAPHSKGETPNVPMISYYDKRQWKVHILTRPAVFVSVYKKLMKMVLDYDVAIVETTYKYPYKYPAVLGKEVCAYGVISATNGVATFASYLPSIIEVKSECPSLERGMEVTLASAYSGIRKGRVISTNVEIAYHVVPKFLIQIKKSFMIDIPSIPGDSGGAVYI</sequence>
<proteinExistence type="predicted"/>
<organism evidence="1 2">
    <name type="scientific">Betalipothrixvirus acidiani</name>
    <dbReference type="NCBI Taxonomy" id="346881"/>
    <lineage>
        <taxon>Viruses</taxon>
        <taxon>Adnaviria</taxon>
        <taxon>Zilligvirae</taxon>
        <taxon>Taleaviricota</taxon>
        <taxon>Tokiviricetes</taxon>
        <taxon>Ligamenvirales</taxon>
        <taxon>Lipothrixviridae</taxon>
        <taxon>Betalipothrixvirus</taxon>
    </lineage>
</organism>
<dbReference type="EMBL" id="AM087120">
    <property type="protein sequence ID" value="CAJ31533.1"/>
    <property type="molecule type" value="Genomic_DNA"/>
</dbReference>
<name>A7WKD2_9VIRU</name>
<dbReference type="GeneID" id="5797817"/>
<accession>A7WKD2</accession>
<dbReference type="OrthoDB" id="7174at10239"/>